<protein>
    <recommendedName>
        <fullName evidence="1">Helix-turn-helix domain-containing protein</fullName>
    </recommendedName>
</protein>
<organism evidence="2 3">
    <name type="scientific">Bremerella volcania</name>
    <dbReference type="NCBI Taxonomy" id="2527984"/>
    <lineage>
        <taxon>Bacteria</taxon>
        <taxon>Pseudomonadati</taxon>
        <taxon>Planctomycetota</taxon>
        <taxon>Planctomycetia</taxon>
        <taxon>Pirellulales</taxon>
        <taxon>Pirellulaceae</taxon>
        <taxon>Bremerella</taxon>
    </lineage>
</organism>
<accession>A0A518CB23</accession>
<dbReference type="Pfam" id="PF12728">
    <property type="entry name" value="HTH_17"/>
    <property type="match status" value="1"/>
</dbReference>
<feature type="domain" description="Helix-turn-helix" evidence="1">
    <location>
        <begin position="27"/>
        <end position="73"/>
    </location>
</feature>
<keyword evidence="3" id="KW-1185">Reference proteome</keyword>
<dbReference type="InterPro" id="IPR041657">
    <property type="entry name" value="HTH_17"/>
</dbReference>
<dbReference type="Proteomes" id="UP000318626">
    <property type="component" value="Chromosome"/>
</dbReference>
<dbReference type="OrthoDB" id="289890at2"/>
<dbReference type="KEGG" id="bvo:Pan97_34770"/>
<dbReference type="EMBL" id="CP036289">
    <property type="protein sequence ID" value="QDU76428.1"/>
    <property type="molecule type" value="Genomic_DNA"/>
</dbReference>
<reference evidence="3" key="1">
    <citation type="submission" date="2019-02" db="EMBL/GenBank/DDBJ databases">
        <title>Deep-cultivation of Planctomycetes and their phenomic and genomic characterization uncovers novel biology.</title>
        <authorList>
            <person name="Wiegand S."/>
            <person name="Jogler M."/>
            <person name="Boedeker C."/>
            <person name="Pinto D."/>
            <person name="Vollmers J."/>
            <person name="Rivas-Marin E."/>
            <person name="Kohn T."/>
            <person name="Peeters S.H."/>
            <person name="Heuer A."/>
            <person name="Rast P."/>
            <person name="Oberbeckmann S."/>
            <person name="Bunk B."/>
            <person name="Jeske O."/>
            <person name="Meyerdierks A."/>
            <person name="Storesund J.E."/>
            <person name="Kallscheuer N."/>
            <person name="Luecker S."/>
            <person name="Lage O.M."/>
            <person name="Pohl T."/>
            <person name="Merkel B.J."/>
            <person name="Hornburger P."/>
            <person name="Mueller R.-W."/>
            <person name="Bruemmer F."/>
            <person name="Labrenz M."/>
            <person name="Spormann A.M."/>
            <person name="Op den Camp H."/>
            <person name="Overmann J."/>
            <person name="Amann R."/>
            <person name="Jetten M.S.M."/>
            <person name="Mascher T."/>
            <person name="Medema M.H."/>
            <person name="Devos D.P."/>
            <person name="Kaster A.-K."/>
            <person name="Ovreas L."/>
            <person name="Rohde M."/>
            <person name="Galperin M.Y."/>
            <person name="Jogler C."/>
        </authorList>
    </citation>
    <scope>NUCLEOTIDE SEQUENCE [LARGE SCALE GENOMIC DNA]</scope>
    <source>
        <strain evidence="3">Pan97</strain>
    </source>
</reference>
<evidence type="ECO:0000313" key="2">
    <source>
        <dbReference type="EMBL" id="QDU76428.1"/>
    </source>
</evidence>
<evidence type="ECO:0000313" key="3">
    <source>
        <dbReference type="Proteomes" id="UP000318626"/>
    </source>
</evidence>
<dbReference type="AlphaFoldDB" id="A0A518CB23"/>
<gene>
    <name evidence="2" type="ORF">Pan97_34770</name>
</gene>
<dbReference type="RefSeq" id="WP_144974538.1">
    <property type="nucleotide sequence ID" value="NZ_CP036289.1"/>
</dbReference>
<sequence length="78" mass="8672">MQHTIDLSPTAGDTPTVTAEPILVGADKAAPLLSISRRLLWTLTQAGEIPHTRIRNRVLYSPRKLREWIDRQSQGGAK</sequence>
<evidence type="ECO:0000259" key="1">
    <source>
        <dbReference type="Pfam" id="PF12728"/>
    </source>
</evidence>
<proteinExistence type="predicted"/>
<name>A0A518CB23_9BACT</name>